<sequence>MSSVQVAARAQSALLLRSPVTWATMATTTPHPTQSESVTLLLLRTEPDLAEDKEETCIVEPGDQVLVKTYQKKTIDPSWSRPHTVLVMTHRLFE</sequence>
<dbReference type="EMBL" id="JAINUG010000030">
    <property type="protein sequence ID" value="KAJ8409525.1"/>
    <property type="molecule type" value="Genomic_DNA"/>
</dbReference>
<keyword evidence="2" id="KW-1185">Reference proteome</keyword>
<dbReference type="Proteomes" id="UP001221898">
    <property type="component" value="Unassembled WGS sequence"/>
</dbReference>
<evidence type="ECO:0000313" key="1">
    <source>
        <dbReference type="EMBL" id="KAJ8409525.1"/>
    </source>
</evidence>
<name>A0AAD7SVN4_9TELE</name>
<dbReference type="Gene3D" id="2.30.30.850">
    <property type="match status" value="1"/>
</dbReference>
<organism evidence="1 2">
    <name type="scientific">Aldrovandia affinis</name>
    <dbReference type="NCBI Taxonomy" id="143900"/>
    <lineage>
        <taxon>Eukaryota</taxon>
        <taxon>Metazoa</taxon>
        <taxon>Chordata</taxon>
        <taxon>Craniata</taxon>
        <taxon>Vertebrata</taxon>
        <taxon>Euteleostomi</taxon>
        <taxon>Actinopterygii</taxon>
        <taxon>Neopterygii</taxon>
        <taxon>Teleostei</taxon>
        <taxon>Notacanthiformes</taxon>
        <taxon>Halosauridae</taxon>
        <taxon>Aldrovandia</taxon>
    </lineage>
</organism>
<comment type="caution">
    <text evidence="1">The sequence shown here is derived from an EMBL/GenBank/DDBJ whole genome shotgun (WGS) entry which is preliminary data.</text>
</comment>
<accession>A0AAD7SVN4</accession>
<evidence type="ECO:0000313" key="2">
    <source>
        <dbReference type="Proteomes" id="UP001221898"/>
    </source>
</evidence>
<protein>
    <submittedName>
        <fullName evidence="1">Uncharacterized protein</fullName>
    </submittedName>
</protein>
<dbReference type="AlphaFoldDB" id="A0AAD7SVN4"/>
<reference evidence="1" key="1">
    <citation type="journal article" date="2023" name="Science">
        <title>Genome structures resolve the early diversification of teleost fishes.</title>
        <authorList>
            <person name="Parey E."/>
            <person name="Louis A."/>
            <person name="Montfort J."/>
            <person name="Bouchez O."/>
            <person name="Roques C."/>
            <person name="Iampietro C."/>
            <person name="Lluch J."/>
            <person name="Castinel A."/>
            <person name="Donnadieu C."/>
            <person name="Desvignes T."/>
            <person name="Floi Bucao C."/>
            <person name="Jouanno E."/>
            <person name="Wen M."/>
            <person name="Mejri S."/>
            <person name="Dirks R."/>
            <person name="Jansen H."/>
            <person name="Henkel C."/>
            <person name="Chen W.J."/>
            <person name="Zahm M."/>
            <person name="Cabau C."/>
            <person name="Klopp C."/>
            <person name="Thompson A.W."/>
            <person name="Robinson-Rechavi M."/>
            <person name="Braasch I."/>
            <person name="Lecointre G."/>
            <person name="Bobe J."/>
            <person name="Postlethwait J.H."/>
            <person name="Berthelot C."/>
            <person name="Roest Crollius H."/>
            <person name="Guiguen Y."/>
        </authorList>
    </citation>
    <scope>NUCLEOTIDE SEQUENCE</scope>
    <source>
        <strain evidence="1">NC1722</strain>
    </source>
</reference>
<proteinExistence type="predicted"/>
<gene>
    <name evidence="1" type="ORF">AAFF_G00229260</name>
</gene>